<keyword evidence="2 5" id="KW-0808">Transferase</keyword>
<evidence type="ECO:0000313" key="5">
    <source>
        <dbReference type="EMBL" id="QNF34591.1"/>
    </source>
</evidence>
<dbReference type="InterPro" id="IPR036388">
    <property type="entry name" value="WH-like_DNA-bd_sf"/>
</dbReference>
<evidence type="ECO:0000256" key="2">
    <source>
        <dbReference type="ARBA" id="ARBA00022679"/>
    </source>
</evidence>
<dbReference type="InterPro" id="IPR036390">
    <property type="entry name" value="WH_DNA-bd_sf"/>
</dbReference>
<dbReference type="KEGG" id="aswu:HUW51_18335"/>
<organism evidence="5 6">
    <name type="scientific">Adhaeribacter swui</name>
    <dbReference type="NCBI Taxonomy" id="2086471"/>
    <lineage>
        <taxon>Bacteria</taxon>
        <taxon>Pseudomonadati</taxon>
        <taxon>Bacteroidota</taxon>
        <taxon>Cytophagia</taxon>
        <taxon>Cytophagales</taxon>
        <taxon>Hymenobacteraceae</taxon>
        <taxon>Adhaeribacter</taxon>
    </lineage>
</organism>
<accession>A0A7G7GBQ7</accession>
<dbReference type="Proteomes" id="UP000515237">
    <property type="component" value="Chromosome"/>
</dbReference>
<dbReference type="Pfam" id="PF00891">
    <property type="entry name" value="Methyltransf_2"/>
    <property type="match status" value="1"/>
</dbReference>
<dbReference type="SUPFAM" id="SSF53335">
    <property type="entry name" value="S-adenosyl-L-methionine-dependent methyltransferases"/>
    <property type="match status" value="1"/>
</dbReference>
<dbReference type="RefSeq" id="WP_185271080.1">
    <property type="nucleotide sequence ID" value="NZ_CP055156.1"/>
</dbReference>
<dbReference type="GO" id="GO:0008171">
    <property type="term" value="F:O-methyltransferase activity"/>
    <property type="evidence" value="ECO:0007669"/>
    <property type="project" value="InterPro"/>
</dbReference>
<keyword evidence="6" id="KW-1185">Reference proteome</keyword>
<dbReference type="PROSITE" id="PS51683">
    <property type="entry name" value="SAM_OMT_II"/>
    <property type="match status" value="1"/>
</dbReference>
<dbReference type="PANTHER" id="PTHR43712">
    <property type="entry name" value="PUTATIVE (AFU_ORTHOLOGUE AFUA_4G14580)-RELATED"/>
    <property type="match status" value="1"/>
</dbReference>
<feature type="domain" description="O-methyltransferase C-terminal" evidence="4">
    <location>
        <begin position="169"/>
        <end position="323"/>
    </location>
</feature>
<gene>
    <name evidence="5" type="ORF">HUW51_18335</name>
</gene>
<dbReference type="InterPro" id="IPR001077">
    <property type="entry name" value="COMT_C"/>
</dbReference>
<dbReference type="EMBL" id="CP055156">
    <property type="protein sequence ID" value="QNF34591.1"/>
    <property type="molecule type" value="Genomic_DNA"/>
</dbReference>
<dbReference type="GO" id="GO:0032259">
    <property type="term" value="P:methylation"/>
    <property type="evidence" value="ECO:0007669"/>
    <property type="project" value="UniProtKB-KW"/>
</dbReference>
<evidence type="ECO:0000256" key="1">
    <source>
        <dbReference type="ARBA" id="ARBA00022603"/>
    </source>
</evidence>
<evidence type="ECO:0000256" key="3">
    <source>
        <dbReference type="ARBA" id="ARBA00022691"/>
    </source>
</evidence>
<dbReference type="CDD" id="cd02440">
    <property type="entry name" value="AdoMet_MTases"/>
    <property type="match status" value="1"/>
</dbReference>
<sequence length="346" mass="38406">MLDLAPITRILRAKASSHLLVAATHYLPVFEELSQGALSIPEMQERLHLKERPALVLFPALCAMGMLEYDAAGKLKLTETGKYLTTTNATHLLGYVGLEKDDPGVKQMVEWLQNDGPVNTDQGFSYVKDEDAPSPMDEAETARFFTMALAGRAKFLSPLVTNKITKHPGVLLDVAGGTGYYSYQWLLANPTSRAILFDRPEVLKVAAELFEEFCQDHPAEATSLKNRITFKPGDMLTDELPEADVLLAASLFHDWPVETCEKLAVKFTKSLKQGGSLWVHDAFLHDTLDGPLAVTEYSAMLFLGTKGRCYSRKEYRNWFTKAGLVPTTDEIPTLMDYGLIAAMKPE</sequence>
<protein>
    <submittedName>
        <fullName evidence="5">Methyltransferase</fullName>
    </submittedName>
</protein>
<dbReference type="InterPro" id="IPR016461">
    <property type="entry name" value="COMT-like"/>
</dbReference>
<evidence type="ECO:0000259" key="4">
    <source>
        <dbReference type="Pfam" id="PF00891"/>
    </source>
</evidence>
<keyword evidence="3" id="KW-0949">S-adenosyl-L-methionine</keyword>
<keyword evidence="1 5" id="KW-0489">Methyltransferase</keyword>
<name>A0A7G7GBQ7_9BACT</name>
<evidence type="ECO:0000313" key="6">
    <source>
        <dbReference type="Proteomes" id="UP000515237"/>
    </source>
</evidence>
<dbReference type="Gene3D" id="1.10.10.10">
    <property type="entry name" value="Winged helix-like DNA-binding domain superfamily/Winged helix DNA-binding domain"/>
    <property type="match status" value="1"/>
</dbReference>
<dbReference type="SUPFAM" id="SSF46785">
    <property type="entry name" value="Winged helix' DNA-binding domain"/>
    <property type="match status" value="1"/>
</dbReference>
<reference evidence="5 6" key="1">
    <citation type="journal article" date="2018" name="Int. J. Syst. Evol. Microbiol.">
        <title>Adhaeribacter swui sp. nov., isolated from wet mud.</title>
        <authorList>
            <person name="Kim D.U."/>
            <person name="Kim K.W."/>
            <person name="Kang M.S."/>
            <person name="Kim J.Y."/>
            <person name="Jang J.H."/>
            <person name="Kim M.K."/>
        </authorList>
    </citation>
    <scope>NUCLEOTIDE SEQUENCE [LARGE SCALE GENOMIC DNA]</scope>
    <source>
        <strain evidence="5 6">KCTC 52873</strain>
    </source>
</reference>
<proteinExistence type="predicted"/>
<dbReference type="AlphaFoldDB" id="A0A7G7GBQ7"/>
<dbReference type="PANTHER" id="PTHR43712:SF2">
    <property type="entry name" value="O-METHYLTRANSFERASE CICE"/>
    <property type="match status" value="1"/>
</dbReference>
<dbReference type="Gene3D" id="3.40.50.150">
    <property type="entry name" value="Vaccinia Virus protein VP39"/>
    <property type="match status" value="1"/>
</dbReference>
<dbReference type="InterPro" id="IPR029063">
    <property type="entry name" value="SAM-dependent_MTases_sf"/>
</dbReference>